<dbReference type="OrthoDB" id="9802489at2"/>
<keyword evidence="3" id="KW-0456">Lyase</keyword>
<dbReference type="InterPro" id="IPR000073">
    <property type="entry name" value="AB_hydrolase_1"/>
</dbReference>
<dbReference type="InterPro" id="IPR029032">
    <property type="entry name" value="AhpD-like"/>
</dbReference>
<feature type="domain" description="Carboxymuconolactone decarboxylase-like" evidence="1">
    <location>
        <begin position="300"/>
        <end position="382"/>
    </location>
</feature>
<dbReference type="Pfam" id="PF02627">
    <property type="entry name" value="CMD"/>
    <property type="match status" value="1"/>
</dbReference>
<dbReference type="SUPFAM" id="SSF69118">
    <property type="entry name" value="AhpD-like"/>
    <property type="match status" value="1"/>
</dbReference>
<dbReference type="NCBIfam" id="TIGR02425">
    <property type="entry name" value="decarb_PcaC"/>
    <property type="match status" value="1"/>
</dbReference>
<reference evidence="3 4" key="1">
    <citation type="submission" date="2018-11" db="EMBL/GenBank/DDBJ databases">
        <authorList>
            <person name="Li F."/>
        </authorList>
    </citation>
    <scope>NUCLEOTIDE SEQUENCE [LARGE SCALE GENOMIC DNA]</scope>
    <source>
        <strain evidence="3 4">Gsoil 818</strain>
    </source>
</reference>
<evidence type="ECO:0000313" key="3">
    <source>
        <dbReference type="EMBL" id="RNM17022.1"/>
    </source>
</evidence>
<accession>A0A3N0GY65</accession>
<dbReference type="PANTHER" id="PTHR33570">
    <property type="entry name" value="4-CARBOXYMUCONOLACTONE DECARBOXYLASE FAMILY PROTEIN"/>
    <property type="match status" value="1"/>
</dbReference>
<comment type="caution">
    <text evidence="3">The sequence shown here is derived from an EMBL/GenBank/DDBJ whole genome shotgun (WGS) entry which is preliminary data.</text>
</comment>
<feature type="domain" description="AB hydrolase-1" evidence="2">
    <location>
        <begin position="27"/>
        <end position="255"/>
    </location>
</feature>
<dbReference type="GO" id="GO:0051920">
    <property type="term" value="F:peroxiredoxin activity"/>
    <property type="evidence" value="ECO:0007669"/>
    <property type="project" value="InterPro"/>
</dbReference>
<gene>
    <name evidence="3" type="primary">pcaC</name>
    <name evidence="3" type="ORF">EFL26_02730</name>
</gene>
<name>A0A3N0GY65_9ACTN</name>
<dbReference type="SUPFAM" id="SSF53474">
    <property type="entry name" value="alpha/beta-Hydrolases"/>
    <property type="match status" value="1"/>
</dbReference>
<dbReference type="EMBL" id="RJSF01000005">
    <property type="protein sequence ID" value="RNM17022.1"/>
    <property type="molecule type" value="Genomic_DNA"/>
</dbReference>
<dbReference type="InterPro" id="IPR003779">
    <property type="entry name" value="CMD-like"/>
</dbReference>
<dbReference type="PANTHER" id="PTHR33570:SF2">
    <property type="entry name" value="CARBOXYMUCONOLACTONE DECARBOXYLASE-LIKE DOMAIN-CONTAINING PROTEIN"/>
    <property type="match status" value="1"/>
</dbReference>
<dbReference type="Pfam" id="PF12697">
    <property type="entry name" value="Abhydrolase_6"/>
    <property type="match status" value="1"/>
</dbReference>
<evidence type="ECO:0000259" key="1">
    <source>
        <dbReference type="Pfam" id="PF02627"/>
    </source>
</evidence>
<protein>
    <submittedName>
        <fullName evidence="3">4-carboxymuconolactone decarboxylase</fullName>
        <ecNumber evidence="3">4.1.1.44</ecNumber>
    </submittedName>
</protein>
<dbReference type="GO" id="GO:0047575">
    <property type="term" value="F:4-carboxymuconolactone decarboxylase activity"/>
    <property type="evidence" value="ECO:0007669"/>
    <property type="project" value="UniProtKB-EC"/>
</dbReference>
<dbReference type="Gene3D" id="3.40.50.1820">
    <property type="entry name" value="alpha/beta hydrolase"/>
    <property type="match status" value="1"/>
</dbReference>
<organism evidence="3 4">
    <name type="scientific">Nocardioides pocheonensis</name>
    <dbReference type="NCBI Taxonomy" id="661485"/>
    <lineage>
        <taxon>Bacteria</taxon>
        <taxon>Bacillati</taxon>
        <taxon>Actinomycetota</taxon>
        <taxon>Actinomycetes</taxon>
        <taxon>Propionibacteriales</taxon>
        <taxon>Nocardioidaceae</taxon>
        <taxon>Nocardioides</taxon>
    </lineage>
</organism>
<dbReference type="InterPro" id="IPR052512">
    <property type="entry name" value="4CMD/NDH-1_regulator"/>
</dbReference>
<dbReference type="RefSeq" id="WP_123221361.1">
    <property type="nucleotide sequence ID" value="NZ_RJSF01000005.1"/>
</dbReference>
<dbReference type="Proteomes" id="UP000279994">
    <property type="component" value="Unassembled WGS sequence"/>
</dbReference>
<dbReference type="InterPro" id="IPR012788">
    <property type="entry name" value="Decarb_PcaC"/>
</dbReference>
<dbReference type="EC" id="4.1.1.44" evidence="3"/>
<dbReference type="AlphaFoldDB" id="A0A3N0GY65"/>
<dbReference type="Gene3D" id="1.20.1290.10">
    <property type="entry name" value="AhpD-like"/>
    <property type="match status" value="1"/>
</dbReference>
<keyword evidence="4" id="KW-1185">Reference proteome</keyword>
<sequence>MTVPTVVGTQLAGRTDLPLLLCGPSLGTSVSALWSDAAQLLADDFHVVGWDLPGHGASPTTDEPFTMAELAAAVLGLGDKTLAERGEPAGTFAYAGDSLGGAVGLQLLLDAPGRVGSAVLISTGAKIGEAEGWTERAELVRSSGTPVMVAGSSQRWFAPGFIEREPAVAARLLHSLQDADRFGYARACEALAGFDARARLHEITTPVLAVTGEHDGVATPTMAGAIATGVQAGRAVVLPDVAHLAPAEAPADVAALVRGHARTALTLHDVRAAGTKVRREVLGDAHVDRAEAGTSAFTRDFQELITEYAWGSIWTRPGLDRRSRSLITLTALVARGHHEELAMHLRAAKTNGLTDDEIKELLLQTAIYCGVPDANTAFRIAQQVLDATPTEEDGR</sequence>
<evidence type="ECO:0000259" key="2">
    <source>
        <dbReference type="Pfam" id="PF12697"/>
    </source>
</evidence>
<evidence type="ECO:0000313" key="4">
    <source>
        <dbReference type="Proteomes" id="UP000279994"/>
    </source>
</evidence>
<dbReference type="InterPro" id="IPR029058">
    <property type="entry name" value="AB_hydrolase_fold"/>
</dbReference>
<dbReference type="PRINTS" id="PR00111">
    <property type="entry name" value="ABHYDROLASE"/>
</dbReference>
<proteinExistence type="predicted"/>